<organism evidence="1 2">
    <name type="scientific">Moellerella wisconsensis</name>
    <dbReference type="NCBI Taxonomy" id="158849"/>
    <lineage>
        <taxon>Bacteria</taxon>
        <taxon>Pseudomonadati</taxon>
        <taxon>Pseudomonadota</taxon>
        <taxon>Gammaproteobacteria</taxon>
        <taxon>Enterobacterales</taxon>
        <taxon>Morganellaceae</taxon>
        <taxon>Moellerella</taxon>
    </lineage>
</organism>
<sequence>MREPKPTTKPVPSSDIYERHPAMLSWPGDKISHGVVEILSDCAADVMRDKGIFAFNRHIECSQEHGYNCVVFQVEANDAYVISELNDDLAKLIVNRGIAGLSAFAMFERGSAPFYSTVGL</sequence>
<dbReference type="Proteomes" id="UP000829116">
    <property type="component" value="Chromosome"/>
</dbReference>
<evidence type="ECO:0000313" key="1">
    <source>
        <dbReference type="EMBL" id="UNH30059.1"/>
    </source>
</evidence>
<proteinExistence type="predicted"/>
<accession>A0A9Q8Q0Z1</accession>
<name>A0A9Q8Q0Z1_9GAMM</name>
<reference evidence="1" key="1">
    <citation type="submission" date="2022-03" db="EMBL/GenBank/DDBJ databases">
        <title>ESBL-producing Moellerella wisconsensis and Escherichia marmotae isolated from wild game meat.</title>
        <authorList>
            <person name="Biggel M."/>
        </authorList>
    </citation>
    <scope>NUCLEOTIDE SEQUENCE</scope>
    <source>
        <strain evidence="1">W51</strain>
    </source>
</reference>
<dbReference type="AlphaFoldDB" id="A0A9Q8Q0Z1"/>
<gene>
    <name evidence="1" type="ORF">MNY72_11990</name>
</gene>
<evidence type="ECO:0000313" key="2">
    <source>
        <dbReference type="Proteomes" id="UP000829116"/>
    </source>
</evidence>
<protein>
    <submittedName>
        <fullName evidence="1">Uncharacterized protein</fullName>
    </submittedName>
</protein>
<dbReference type="RefSeq" id="WP_241541908.1">
    <property type="nucleotide sequence ID" value="NZ_CAWQWN010000001.1"/>
</dbReference>
<dbReference type="EMBL" id="CP093245">
    <property type="protein sequence ID" value="UNH30059.1"/>
    <property type="molecule type" value="Genomic_DNA"/>
</dbReference>